<sequence length="128" mass="13657">MPASAVARGGVDVDDLPAQQPPHQVQMRGKIFPDPFAGRTEGVGVRAGPVGRHAHRDPARCELAQAGDLLVDPDAVESPRLGGFQERHRLRQRERFEPGLASGQPDPQPMAHSPARISSTCALSSSVL</sequence>
<keyword evidence="3" id="KW-1185">Reference proteome</keyword>
<comment type="caution">
    <text evidence="2">The sequence shown here is derived from an EMBL/GenBank/DDBJ whole genome shotgun (WGS) entry which is preliminary data.</text>
</comment>
<accession>A0A511CYS8</accession>
<feature type="region of interest" description="Disordered" evidence="1">
    <location>
        <begin position="77"/>
        <end position="128"/>
    </location>
</feature>
<gene>
    <name evidence="2" type="ORF">PA7_15520</name>
</gene>
<name>A0A511CYS8_9PSEU</name>
<proteinExistence type="predicted"/>
<dbReference type="Proteomes" id="UP000321328">
    <property type="component" value="Unassembled WGS sequence"/>
</dbReference>
<protein>
    <submittedName>
        <fullName evidence="2">Uncharacterized protein</fullName>
    </submittedName>
</protein>
<organism evidence="2 3">
    <name type="scientific">Pseudonocardia asaccharolytica DSM 44247 = NBRC 16224</name>
    <dbReference type="NCBI Taxonomy" id="1123024"/>
    <lineage>
        <taxon>Bacteria</taxon>
        <taxon>Bacillati</taxon>
        <taxon>Actinomycetota</taxon>
        <taxon>Actinomycetes</taxon>
        <taxon>Pseudonocardiales</taxon>
        <taxon>Pseudonocardiaceae</taxon>
        <taxon>Pseudonocardia</taxon>
    </lineage>
</organism>
<evidence type="ECO:0000313" key="3">
    <source>
        <dbReference type="Proteomes" id="UP000321328"/>
    </source>
</evidence>
<feature type="region of interest" description="Disordered" evidence="1">
    <location>
        <begin position="1"/>
        <end position="53"/>
    </location>
</feature>
<evidence type="ECO:0000256" key="1">
    <source>
        <dbReference type="SAM" id="MobiDB-lite"/>
    </source>
</evidence>
<evidence type="ECO:0000313" key="2">
    <source>
        <dbReference type="EMBL" id="GEL17715.1"/>
    </source>
</evidence>
<reference evidence="2 3" key="1">
    <citation type="submission" date="2019-07" db="EMBL/GenBank/DDBJ databases">
        <title>Whole genome shotgun sequence of Pseudonocardia asaccharolytica NBRC 16224.</title>
        <authorList>
            <person name="Hosoyama A."/>
            <person name="Uohara A."/>
            <person name="Ohji S."/>
            <person name="Ichikawa N."/>
        </authorList>
    </citation>
    <scope>NUCLEOTIDE SEQUENCE [LARGE SCALE GENOMIC DNA]</scope>
    <source>
        <strain evidence="2 3">NBRC 16224</strain>
    </source>
</reference>
<feature type="compositionally biased region" description="Polar residues" evidence="1">
    <location>
        <begin position="116"/>
        <end position="128"/>
    </location>
</feature>
<dbReference type="AlphaFoldDB" id="A0A511CYS8"/>
<dbReference type="EMBL" id="BJVI01000011">
    <property type="protein sequence ID" value="GEL17715.1"/>
    <property type="molecule type" value="Genomic_DNA"/>
</dbReference>